<sequence>ESKARRMLSTSTTTIRTTTAETKAMETRAPKKIGVTKATPNIRDCPHCDPVFGICVDGDCGCMEGFRKLGKICIGKLRVKTACYATSGHVKTV</sequence>
<reference evidence="1 2" key="1">
    <citation type="submission" date="2019-10" db="EMBL/GenBank/DDBJ databases">
        <title>Assembly and Annotation for the nematode Trichostrongylus colubriformis.</title>
        <authorList>
            <person name="Martin J."/>
        </authorList>
    </citation>
    <scope>NUCLEOTIDE SEQUENCE [LARGE SCALE GENOMIC DNA]</scope>
    <source>
        <strain evidence="1">G859</strain>
        <tissue evidence="1">Whole worm</tissue>
    </source>
</reference>
<proteinExistence type="predicted"/>
<organism evidence="1 2">
    <name type="scientific">Trichostrongylus colubriformis</name>
    <name type="common">Black scour worm</name>
    <dbReference type="NCBI Taxonomy" id="6319"/>
    <lineage>
        <taxon>Eukaryota</taxon>
        <taxon>Metazoa</taxon>
        <taxon>Ecdysozoa</taxon>
        <taxon>Nematoda</taxon>
        <taxon>Chromadorea</taxon>
        <taxon>Rhabditida</taxon>
        <taxon>Rhabditina</taxon>
        <taxon>Rhabditomorpha</taxon>
        <taxon>Strongyloidea</taxon>
        <taxon>Trichostrongylidae</taxon>
        <taxon>Trichostrongylus</taxon>
    </lineage>
</organism>
<comment type="caution">
    <text evidence="1">The sequence shown here is derived from an EMBL/GenBank/DDBJ whole genome shotgun (WGS) entry which is preliminary data.</text>
</comment>
<evidence type="ECO:0000313" key="1">
    <source>
        <dbReference type="EMBL" id="KAK5984548.1"/>
    </source>
</evidence>
<gene>
    <name evidence="1" type="ORF">GCK32_010741</name>
</gene>
<dbReference type="EMBL" id="WIXE01002744">
    <property type="protein sequence ID" value="KAK5984548.1"/>
    <property type="molecule type" value="Genomic_DNA"/>
</dbReference>
<feature type="non-terminal residue" evidence="1">
    <location>
        <position position="1"/>
    </location>
</feature>
<evidence type="ECO:0000313" key="2">
    <source>
        <dbReference type="Proteomes" id="UP001331761"/>
    </source>
</evidence>
<name>A0AAN8GEA8_TRICO</name>
<keyword evidence="2" id="KW-1185">Reference proteome</keyword>
<dbReference type="Proteomes" id="UP001331761">
    <property type="component" value="Unassembled WGS sequence"/>
</dbReference>
<protein>
    <submittedName>
        <fullName evidence="1">Calcium binding EGF domain protein</fullName>
    </submittedName>
</protein>
<dbReference type="AlphaFoldDB" id="A0AAN8GEA8"/>
<accession>A0AAN8GEA8</accession>